<organism evidence="8 9">
    <name type="scientific">Corynebacterium singulare</name>
    <dbReference type="NCBI Taxonomy" id="161899"/>
    <lineage>
        <taxon>Bacteria</taxon>
        <taxon>Bacillati</taxon>
        <taxon>Actinomycetota</taxon>
        <taxon>Actinomycetes</taxon>
        <taxon>Mycobacteriales</taxon>
        <taxon>Corynebacteriaceae</taxon>
        <taxon>Corynebacterium</taxon>
    </lineage>
</organism>
<dbReference type="KEGG" id="csx:CSING_10450"/>
<dbReference type="CDD" id="cd05233">
    <property type="entry name" value="SDR_c"/>
    <property type="match status" value="1"/>
</dbReference>
<dbReference type="NCBIfam" id="NF004202">
    <property type="entry name" value="PRK05653.2-2"/>
    <property type="match status" value="1"/>
</dbReference>
<dbReference type="PRINTS" id="PR00080">
    <property type="entry name" value="SDRFAMILY"/>
</dbReference>
<evidence type="ECO:0000256" key="3">
    <source>
        <dbReference type="ARBA" id="ARBA00022512"/>
    </source>
</evidence>
<evidence type="ECO:0000256" key="2">
    <source>
        <dbReference type="ARBA" id="ARBA00006484"/>
    </source>
</evidence>
<accession>A0A0B6ET12</accession>
<dbReference type="PANTHER" id="PTHR42879:SF2">
    <property type="entry name" value="3-OXOACYL-[ACYL-CARRIER-PROTEIN] REDUCTASE FABG"/>
    <property type="match status" value="1"/>
</dbReference>
<keyword evidence="3" id="KW-0134">Cell wall</keyword>
<dbReference type="PANTHER" id="PTHR42879">
    <property type="entry name" value="3-OXOACYL-(ACYL-CARRIER-PROTEIN) REDUCTASE"/>
    <property type="match status" value="1"/>
</dbReference>
<comment type="subcellular location">
    <subcellularLocation>
        <location evidence="1">Secreted</location>
        <location evidence="1">Cell wall</location>
    </subcellularLocation>
</comment>
<dbReference type="FunFam" id="3.40.50.720:FF:000084">
    <property type="entry name" value="Short-chain dehydrogenase reductase"/>
    <property type="match status" value="1"/>
</dbReference>
<dbReference type="GO" id="GO:0004316">
    <property type="term" value="F:3-oxoacyl-[acyl-carrier-protein] reductase (NADPH) activity"/>
    <property type="evidence" value="ECO:0007669"/>
    <property type="project" value="UniProtKB-EC"/>
</dbReference>
<dbReference type="RefSeq" id="WP_042531991.1">
    <property type="nucleotide sequence ID" value="NZ_CP010827.1"/>
</dbReference>
<dbReference type="AlphaFoldDB" id="A0A0B6ET12"/>
<evidence type="ECO:0000256" key="4">
    <source>
        <dbReference type="ARBA" id="ARBA00023002"/>
    </source>
</evidence>
<protein>
    <recommendedName>
        <fullName evidence="5">3-oxoacyl-[acyl-carrier-protein] reductase MabA</fullName>
    </recommendedName>
</protein>
<keyword evidence="4 8" id="KW-0560">Oxidoreductase</keyword>
<gene>
    <name evidence="8" type="primary">fabG1</name>
    <name evidence="8" type="ORF">CSING_10450</name>
</gene>
<evidence type="ECO:0000313" key="9">
    <source>
        <dbReference type="Proteomes" id="UP000031890"/>
    </source>
</evidence>
<evidence type="ECO:0000256" key="6">
    <source>
        <dbReference type="ARBA" id="ARBA00047400"/>
    </source>
</evidence>
<sequence length="256" mass="27247">MFDLQDQVAIVTGGAAGIGRGIVSALREAGATVVIADLNLEAAQKTAEDLGADALLADVTSRDSIRALYRDVVKRYGRIDIVCSNAGVFPNCPLEDMTDEQWDAMFAINTHGTFTVVQEALPYMKKAGYGRIVITTSITGSHTGYPGWAHYGASKAAQQGFMRSAALEVARDGITINGVLPGNILTEGLEDQGQDYLDQMSRSVPMHRLGSPRDIGNAAAFLASREAGYITGQTLIIDGGQILPESPEAILPPYED</sequence>
<dbReference type="OrthoDB" id="517007at2"/>
<name>A0A0B6ET12_9CORY</name>
<evidence type="ECO:0000259" key="7">
    <source>
        <dbReference type="SMART" id="SM00822"/>
    </source>
</evidence>
<reference evidence="8 9" key="1">
    <citation type="journal article" date="2015" name="Genome Announc.">
        <title>Complete Genome Sequence and Annotation of Corynebacterium singulare DSM 44357, Isolated from a Human Semen Specimen.</title>
        <authorList>
            <person name="Merten M."/>
            <person name="Brinkrolf K."/>
            <person name="Albersmeier A."/>
            <person name="Kutter Y."/>
            <person name="Ruckert C."/>
            <person name="Tauch A."/>
        </authorList>
    </citation>
    <scope>NUCLEOTIDE SEQUENCE [LARGE SCALE GENOMIC DNA]</scope>
    <source>
        <strain evidence="8">IBS B52218</strain>
    </source>
</reference>
<dbReference type="STRING" id="161899.CSING_10450"/>
<proteinExistence type="inferred from homology"/>
<comment type="catalytic activity">
    <reaction evidence="6">
        <text>a (3R)-hydroxyacyl-[ACP] + NADP(+) = a 3-oxoacyl-[ACP] + NADPH + H(+)</text>
        <dbReference type="Rhea" id="RHEA:17397"/>
        <dbReference type="Rhea" id="RHEA-COMP:9916"/>
        <dbReference type="Rhea" id="RHEA-COMP:9945"/>
        <dbReference type="ChEBI" id="CHEBI:15378"/>
        <dbReference type="ChEBI" id="CHEBI:57783"/>
        <dbReference type="ChEBI" id="CHEBI:58349"/>
        <dbReference type="ChEBI" id="CHEBI:78776"/>
        <dbReference type="ChEBI" id="CHEBI:78827"/>
        <dbReference type="EC" id="1.1.1.100"/>
    </reaction>
    <physiologicalReaction direction="right-to-left" evidence="6">
        <dbReference type="Rhea" id="RHEA:17399"/>
    </physiologicalReaction>
</comment>
<evidence type="ECO:0000313" key="8">
    <source>
        <dbReference type="EMBL" id="AJI79602.1"/>
    </source>
</evidence>
<dbReference type="EMBL" id="CP010827">
    <property type="protein sequence ID" value="AJI79602.1"/>
    <property type="molecule type" value="Genomic_DNA"/>
</dbReference>
<dbReference type="Pfam" id="PF13561">
    <property type="entry name" value="adh_short_C2"/>
    <property type="match status" value="1"/>
</dbReference>
<dbReference type="PRINTS" id="PR00081">
    <property type="entry name" value="GDHRDH"/>
</dbReference>
<dbReference type="InterPro" id="IPR050259">
    <property type="entry name" value="SDR"/>
</dbReference>
<dbReference type="InterPro" id="IPR057326">
    <property type="entry name" value="KR_dom"/>
</dbReference>
<evidence type="ECO:0000256" key="1">
    <source>
        <dbReference type="ARBA" id="ARBA00004191"/>
    </source>
</evidence>
<comment type="similarity">
    <text evidence="2">Belongs to the short-chain dehydrogenases/reductases (SDR) family.</text>
</comment>
<feature type="domain" description="Ketoreductase" evidence="7">
    <location>
        <begin position="7"/>
        <end position="183"/>
    </location>
</feature>
<dbReference type="SMART" id="SM00822">
    <property type="entry name" value="PKS_KR"/>
    <property type="match status" value="1"/>
</dbReference>
<dbReference type="NCBIfam" id="NF009468">
    <property type="entry name" value="PRK12826.1-4"/>
    <property type="match status" value="1"/>
</dbReference>
<dbReference type="HOGENOM" id="CLU_010194_1_2_11"/>
<dbReference type="Proteomes" id="UP000031890">
    <property type="component" value="Chromosome"/>
</dbReference>
<dbReference type="InterPro" id="IPR036291">
    <property type="entry name" value="NAD(P)-bd_dom_sf"/>
</dbReference>
<keyword evidence="3" id="KW-0964">Secreted</keyword>
<dbReference type="SUPFAM" id="SSF51735">
    <property type="entry name" value="NAD(P)-binding Rossmann-fold domains"/>
    <property type="match status" value="1"/>
</dbReference>
<evidence type="ECO:0000256" key="5">
    <source>
        <dbReference type="ARBA" id="ARBA00040781"/>
    </source>
</evidence>
<dbReference type="Gene3D" id="3.40.50.720">
    <property type="entry name" value="NAD(P)-binding Rossmann-like Domain"/>
    <property type="match status" value="1"/>
</dbReference>
<dbReference type="InterPro" id="IPR002347">
    <property type="entry name" value="SDR_fam"/>
</dbReference>